<dbReference type="InterPro" id="IPR007568">
    <property type="entry name" value="RTA1"/>
</dbReference>
<feature type="transmembrane region" description="Helical" evidence="5">
    <location>
        <begin position="75"/>
        <end position="99"/>
    </location>
</feature>
<keyword evidence="2 5" id="KW-0812">Transmembrane</keyword>
<protein>
    <recommendedName>
        <fullName evidence="8">RTA1 domain protein</fullName>
    </recommendedName>
</protein>
<sequence length="294" mass="32052">MSDNDTIDYELWHYTPSLAGGIIASIAFALLTIAHTWRLARTRLWFCIPFVIGGLFETIGYAARATAHASTASLAPYIIQSVLILLAPILFAASIYMILARLIRACSGGGHGDGGGGGEAYSLVRVTWLTKIFVGGDVFCFLVQGAGASMLARAENQAAYDRGEKIVLGGLVLQIVVFGVFVVVAGVWHWRMKKGKNGVVVVAAGDDGGKWAWQRFMWVLYGVSGLVAVRNVARCVEYGTGRNSFLISHEWCLYVYDFMLMFAALAASLYWYALPMGQQRNQLPGGRDAEMTPY</sequence>
<dbReference type="VEuPathDB" id="FungiDB:HMPREF1541_06048"/>
<dbReference type="EMBL" id="KB822721">
    <property type="protein sequence ID" value="ETN39822.1"/>
    <property type="molecule type" value="Genomic_DNA"/>
</dbReference>
<dbReference type="AlphaFoldDB" id="W2RTQ2"/>
<dbReference type="STRING" id="1220924.W2RTQ2"/>
<dbReference type="PANTHER" id="PTHR31465">
    <property type="entry name" value="PROTEIN RTA1-RELATED"/>
    <property type="match status" value="1"/>
</dbReference>
<dbReference type="GO" id="GO:0016020">
    <property type="term" value="C:membrane"/>
    <property type="evidence" value="ECO:0007669"/>
    <property type="project" value="UniProtKB-SubCell"/>
</dbReference>
<dbReference type="InParanoid" id="W2RTQ2"/>
<dbReference type="PANTHER" id="PTHR31465:SF35">
    <property type="entry name" value="RTA1 DOMAIN PROTEIN-RELATED"/>
    <property type="match status" value="1"/>
</dbReference>
<organism evidence="6 7">
    <name type="scientific">Cyphellophora europaea (strain CBS 101466)</name>
    <name type="common">Phialophora europaea</name>
    <dbReference type="NCBI Taxonomy" id="1220924"/>
    <lineage>
        <taxon>Eukaryota</taxon>
        <taxon>Fungi</taxon>
        <taxon>Dikarya</taxon>
        <taxon>Ascomycota</taxon>
        <taxon>Pezizomycotina</taxon>
        <taxon>Eurotiomycetes</taxon>
        <taxon>Chaetothyriomycetidae</taxon>
        <taxon>Chaetothyriales</taxon>
        <taxon>Cyphellophoraceae</taxon>
        <taxon>Cyphellophora</taxon>
    </lineage>
</organism>
<evidence type="ECO:0008006" key="8">
    <source>
        <dbReference type="Google" id="ProtNLM"/>
    </source>
</evidence>
<feature type="transmembrane region" description="Helical" evidence="5">
    <location>
        <begin position="216"/>
        <end position="233"/>
    </location>
</feature>
<accession>W2RTQ2</accession>
<feature type="transmembrane region" description="Helical" evidence="5">
    <location>
        <begin position="12"/>
        <end position="32"/>
    </location>
</feature>
<evidence type="ECO:0000313" key="7">
    <source>
        <dbReference type="Proteomes" id="UP000030752"/>
    </source>
</evidence>
<reference evidence="6 7" key="1">
    <citation type="submission" date="2013-03" db="EMBL/GenBank/DDBJ databases">
        <title>The Genome Sequence of Phialophora europaea CBS 101466.</title>
        <authorList>
            <consortium name="The Broad Institute Genomics Platform"/>
            <person name="Cuomo C."/>
            <person name="de Hoog S."/>
            <person name="Gorbushina A."/>
            <person name="Walker B."/>
            <person name="Young S.K."/>
            <person name="Zeng Q."/>
            <person name="Gargeya S."/>
            <person name="Fitzgerald M."/>
            <person name="Haas B."/>
            <person name="Abouelleil A."/>
            <person name="Allen A.W."/>
            <person name="Alvarado L."/>
            <person name="Arachchi H.M."/>
            <person name="Berlin A.M."/>
            <person name="Chapman S.B."/>
            <person name="Gainer-Dewar J."/>
            <person name="Goldberg J."/>
            <person name="Griggs A."/>
            <person name="Gujja S."/>
            <person name="Hansen M."/>
            <person name="Howarth C."/>
            <person name="Imamovic A."/>
            <person name="Ireland A."/>
            <person name="Larimer J."/>
            <person name="McCowan C."/>
            <person name="Murphy C."/>
            <person name="Pearson M."/>
            <person name="Poon T.W."/>
            <person name="Priest M."/>
            <person name="Roberts A."/>
            <person name="Saif S."/>
            <person name="Shea T."/>
            <person name="Sisk P."/>
            <person name="Sykes S."/>
            <person name="Wortman J."/>
            <person name="Nusbaum C."/>
            <person name="Birren B."/>
        </authorList>
    </citation>
    <scope>NUCLEOTIDE SEQUENCE [LARGE SCALE GENOMIC DNA]</scope>
    <source>
        <strain evidence="6 7">CBS 101466</strain>
    </source>
</reference>
<dbReference type="FunCoup" id="W2RTQ2">
    <property type="interactions" value="35"/>
</dbReference>
<feature type="transmembrane region" description="Helical" evidence="5">
    <location>
        <begin position="253"/>
        <end position="273"/>
    </location>
</feature>
<dbReference type="RefSeq" id="XP_008718607.1">
    <property type="nucleotide sequence ID" value="XM_008720385.1"/>
</dbReference>
<feature type="transmembrane region" description="Helical" evidence="5">
    <location>
        <begin position="166"/>
        <end position="188"/>
    </location>
</feature>
<dbReference type="HOGENOM" id="CLU_033465_3_1_1"/>
<comment type="subcellular location">
    <subcellularLocation>
        <location evidence="1">Membrane</location>
        <topology evidence="1">Multi-pass membrane protein</topology>
    </subcellularLocation>
</comment>
<keyword evidence="7" id="KW-1185">Reference proteome</keyword>
<evidence type="ECO:0000256" key="5">
    <source>
        <dbReference type="SAM" id="Phobius"/>
    </source>
</evidence>
<dbReference type="eggNOG" id="ENOG502QURG">
    <property type="taxonomic scope" value="Eukaryota"/>
</dbReference>
<dbReference type="OrthoDB" id="3358017at2759"/>
<keyword evidence="3 5" id="KW-1133">Transmembrane helix</keyword>
<proteinExistence type="predicted"/>
<evidence type="ECO:0000313" key="6">
    <source>
        <dbReference type="EMBL" id="ETN39822.1"/>
    </source>
</evidence>
<evidence type="ECO:0000256" key="2">
    <source>
        <dbReference type="ARBA" id="ARBA00022692"/>
    </source>
</evidence>
<feature type="transmembrane region" description="Helical" evidence="5">
    <location>
        <begin position="44"/>
        <end position="63"/>
    </location>
</feature>
<name>W2RTQ2_CYPE1</name>
<dbReference type="GeneID" id="19973387"/>
<gene>
    <name evidence="6" type="ORF">HMPREF1541_06048</name>
</gene>
<evidence type="ECO:0000256" key="3">
    <source>
        <dbReference type="ARBA" id="ARBA00022989"/>
    </source>
</evidence>
<dbReference type="Proteomes" id="UP000030752">
    <property type="component" value="Unassembled WGS sequence"/>
</dbReference>
<dbReference type="Pfam" id="PF04479">
    <property type="entry name" value="RTA1"/>
    <property type="match status" value="1"/>
</dbReference>
<evidence type="ECO:0000256" key="4">
    <source>
        <dbReference type="ARBA" id="ARBA00023136"/>
    </source>
</evidence>
<keyword evidence="4 5" id="KW-0472">Membrane</keyword>
<evidence type="ECO:0000256" key="1">
    <source>
        <dbReference type="ARBA" id="ARBA00004141"/>
    </source>
</evidence>